<sequence length="102" mass="11941">MIRELAQQTEFLHTTVLPTLKEHLDIKKIASRWVPHHLTEMQEGLRLDAARNHLERYECKGDAFACRFITLDHIVPARTEKPIKRIPPLRVITRIISNNILI</sequence>
<reference evidence="1" key="1">
    <citation type="submission" date="2020-07" db="EMBL/GenBank/DDBJ databases">
        <title>Multicomponent nature underlies the extraordinary mechanical properties of spider dragline silk.</title>
        <authorList>
            <person name="Kono N."/>
            <person name="Nakamura H."/>
            <person name="Mori M."/>
            <person name="Yoshida Y."/>
            <person name="Ohtoshi R."/>
            <person name="Malay A.D."/>
            <person name="Moran D.A.P."/>
            <person name="Tomita M."/>
            <person name="Numata K."/>
            <person name="Arakawa K."/>
        </authorList>
    </citation>
    <scope>NUCLEOTIDE SEQUENCE</scope>
</reference>
<accession>A0A8X6IA08</accession>
<dbReference type="EMBL" id="BMAO01035057">
    <property type="protein sequence ID" value="GFR00900.1"/>
    <property type="molecule type" value="Genomic_DNA"/>
</dbReference>
<evidence type="ECO:0000313" key="2">
    <source>
        <dbReference type="Proteomes" id="UP000887116"/>
    </source>
</evidence>
<protein>
    <submittedName>
        <fullName evidence="1">Mariner Mos1 transposase</fullName>
    </submittedName>
</protein>
<comment type="caution">
    <text evidence="1">The sequence shown here is derived from an EMBL/GenBank/DDBJ whole genome shotgun (WGS) entry which is preliminary data.</text>
</comment>
<dbReference type="OrthoDB" id="10017160at2759"/>
<organism evidence="1 2">
    <name type="scientific">Trichonephila clavata</name>
    <name type="common">Joro spider</name>
    <name type="synonym">Nephila clavata</name>
    <dbReference type="NCBI Taxonomy" id="2740835"/>
    <lineage>
        <taxon>Eukaryota</taxon>
        <taxon>Metazoa</taxon>
        <taxon>Ecdysozoa</taxon>
        <taxon>Arthropoda</taxon>
        <taxon>Chelicerata</taxon>
        <taxon>Arachnida</taxon>
        <taxon>Araneae</taxon>
        <taxon>Araneomorphae</taxon>
        <taxon>Entelegynae</taxon>
        <taxon>Araneoidea</taxon>
        <taxon>Nephilidae</taxon>
        <taxon>Trichonephila</taxon>
    </lineage>
</organism>
<dbReference type="AlphaFoldDB" id="A0A8X6IA08"/>
<evidence type="ECO:0000313" key="1">
    <source>
        <dbReference type="EMBL" id="GFR00900.1"/>
    </source>
</evidence>
<gene>
    <name evidence="1" type="primary">X975_01396</name>
    <name evidence="1" type="ORF">TNCT_576751</name>
</gene>
<name>A0A8X6IA08_TRICU</name>
<proteinExistence type="predicted"/>
<keyword evidence="2" id="KW-1185">Reference proteome</keyword>
<dbReference type="Proteomes" id="UP000887116">
    <property type="component" value="Unassembled WGS sequence"/>
</dbReference>